<feature type="binding site" evidence="8">
    <location>
        <begin position="5"/>
        <end position="8"/>
    </location>
    <ligand>
        <name>ATP</name>
        <dbReference type="ChEBI" id="CHEBI:30616"/>
    </ligand>
</feature>
<dbReference type="InterPro" id="IPR005260">
    <property type="entry name" value="Asp_kin_monofn"/>
</dbReference>
<dbReference type="GO" id="GO:0005524">
    <property type="term" value="F:ATP binding"/>
    <property type="evidence" value="ECO:0007669"/>
    <property type="project" value="UniProtKB-KW"/>
</dbReference>
<feature type="binding site" evidence="8">
    <location>
        <begin position="262"/>
        <end position="263"/>
    </location>
    <ligand>
        <name>ATP</name>
        <dbReference type="ChEBI" id="CHEBI:30616"/>
    </ligand>
</feature>
<feature type="binding site" evidence="8">
    <location>
        <position position="125"/>
    </location>
    <ligand>
        <name>substrate</name>
    </ligand>
</feature>
<dbReference type="CDD" id="cd04243">
    <property type="entry name" value="AAK_AK-HSDH-like"/>
    <property type="match status" value="1"/>
</dbReference>
<evidence type="ECO:0000256" key="9">
    <source>
        <dbReference type="RuleBase" id="RU003448"/>
    </source>
</evidence>
<keyword evidence="3 9" id="KW-0808">Transferase</keyword>
<comment type="catalytic activity">
    <reaction evidence="7 9">
        <text>L-aspartate + ATP = 4-phospho-L-aspartate + ADP</text>
        <dbReference type="Rhea" id="RHEA:23776"/>
        <dbReference type="ChEBI" id="CHEBI:29991"/>
        <dbReference type="ChEBI" id="CHEBI:30616"/>
        <dbReference type="ChEBI" id="CHEBI:57535"/>
        <dbReference type="ChEBI" id="CHEBI:456216"/>
        <dbReference type="EC" id="2.7.2.4"/>
    </reaction>
</comment>
<accession>A0A5C1Q853</accession>
<dbReference type="SUPFAM" id="SSF55021">
    <property type="entry name" value="ACT-like"/>
    <property type="match status" value="2"/>
</dbReference>
<dbReference type="UniPathway" id="UPA00050">
    <property type="reaction ID" value="UER00461"/>
</dbReference>
<dbReference type="KEGG" id="sper:EW093_00375"/>
<evidence type="ECO:0000256" key="5">
    <source>
        <dbReference type="ARBA" id="ARBA00022777"/>
    </source>
</evidence>
<dbReference type="InterPro" id="IPR054352">
    <property type="entry name" value="ACT_Aspartokinase"/>
</dbReference>
<organism evidence="13 14">
    <name type="scientific">Thiospirochaeta perfilievii</name>
    <dbReference type="NCBI Taxonomy" id="252967"/>
    <lineage>
        <taxon>Bacteria</taxon>
        <taxon>Pseudomonadati</taxon>
        <taxon>Spirochaetota</taxon>
        <taxon>Spirochaetia</taxon>
        <taxon>Spirochaetales</taxon>
        <taxon>Spirochaetaceae</taxon>
        <taxon>Thiospirochaeta</taxon>
    </lineage>
</organism>
<feature type="binding site" evidence="8">
    <location>
        <position position="43"/>
    </location>
    <ligand>
        <name>substrate</name>
    </ligand>
</feature>
<dbReference type="UniPathway" id="UPA00051">
    <property type="reaction ID" value="UER00462"/>
</dbReference>
<protein>
    <recommendedName>
        <fullName evidence="9">Aspartokinase</fullName>
        <ecNumber evidence="9">2.7.2.4</ecNumber>
    </recommendedName>
</protein>
<dbReference type="GO" id="GO:0009090">
    <property type="term" value="P:homoserine biosynthetic process"/>
    <property type="evidence" value="ECO:0007669"/>
    <property type="project" value="TreeGrafter"/>
</dbReference>
<dbReference type="InterPro" id="IPR036393">
    <property type="entry name" value="AceGlu_kinase-like_sf"/>
</dbReference>
<feature type="domain" description="Aspartate/glutamate/uridylate kinase" evidence="11">
    <location>
        <begin position="1"/>
        <end position="283"/>
    </location>
</feature>
<evidence type="ECO:0000259" key="12">
    <source>
        <dbReference type="Pfam" id="PF22468"/>
    </source>
</evidence>
<dbReference type="GO" id="GO:0005829">
    <property type="term" value="C:cytosol"/>
    <property type="evidence" value="ECO:0007669"/>
    <property type="project" value="TreeGrafter"/>
</dbReference>
<dbReference type="UniPathway" id="UPA00034">
    <property type="reaction ID" value="UER00015"/>
</dbReference>
<dbReference type="EMBL" id="CP035807">
    <property type="protein sequence ID" value="QEN03220.1"/>
    <property type="molecule type" value="Genomic_DNA"/>
</dbReference>
<dbReference type="OrthoDB" id="9799110at2"/>
<dbReference type="Gene3D" id="1.20.120.1320">
    <property type="entry name" value="Aspartokinase, catalytic domain"/>
    <property type="match status" value="1"/>
</dbReference>
<dbReference type="Pfam" id="PF00696">
    <property type="entry name" value="AA_kinase"/>
    <property type="match status" value="1"/>
</dbReference>
<evidence type="ECO:0000256" key="2">
    <source>
        <dbReference type="ARBA" id="ARBA00010122"/>
    </source>
</evidence>
<comment type="pathway">
    <text evidence="1 10">Amino-acid biosynthesis; L-lysine biosynthesis via DAP pathway; (S)-tetrahydrodipicolinate from L-aspartate: step 1/4.</text>
</comment>
<dbReference type="PROSITE" id="PS00324">
    <property type="entry name" value="ASPARTOKINASE"/>
    <property type="match status" value="1"/>
</dbReference>
<dbReference type="InterPro" id="IPR045865">
    <property type="entry name" value="ACT-like_dom_sf"/>
</dbReference>
<dbReference type="NCBIfam" id="TIGR00657">
    <property type="entry name" value="asp_kinases"/>
    <property type="match status" value="1"/>
</dbReference>
<dbReference type="EC" id="2.7.2.4" evidence="9"/>
<keyword evidence="14" id="KW-1185">Reference proteome</keyword>
<keyword evidence="6 8" id="KW-0067">ATP-binding</keyword>
<evidence type="ECO:0000256" key="3">
    <source>
        <dbReference type="ARBA" id="ARBA00022679"/>
    </source>
</evidence>
<proteinExistence type="inferred from homology"/>
<evidence type="ECO:0000259" key="11">
    <source>
        <dbReference type="Pfam" id="PF00696"/>
    </source>
</evidence>
<evidence type="ECO:0000256" key="6">
    <source>
        <dbReference type="ARBA" id="ARBA00022840"/>
    </source>
</evidence>
<dbReference type="AlphaFoldDB" id="A0A5C1Q853"/>
<dbReference type="InterPro" id="IPR001341">
    <property type="entry name" value="Asp_kinase"/>
</dbReference>
<keyword evidence="4 8" id="KW-0547">Nucleotide-binding</keyword>
<comment type="pathway">
    <text evidence="10">Amino-acid biosynthesis; L-threonine biosynthesis; L-threonine from L-aspartate: step 1/5.</text>
</comment>
<dbReference type="InterPro" id="IPR018042">
    <property type="entry name" value="Aspartate_kinase_CS"/>
</dbReference>
<evidence type="ECO:0000256" key="7">
    <source>
        <dbReference type="ARBA" id="ARBA00047872"/>
    </source>
</evidence>
<dbReference type="InterPro" id="IPR042199">
    <property type="entry name" value="AsparK_Bifunc_asparK/hSer_DH"/>
</dbReference>
<dbReference type="RefSeq" id="WP_149566480.1">
    <property type="nucleotide sequence ID" value="NZ_CP035807.1"/>
</dbReference>
<keyword evidence="5 9" id="KW-0418">Kinase</keyword>
<dbReference type="PANTHER" id="PTHR21499">
    <property type="entry name" value="ASPARTATE KINASE"/>
    <property type="match status" value="1"/>
</dbReference>
<feature type="binding site" evidence="8">
    <location>
        <position position="237"/>
    </location>
    <ligand>
        <name>ATP</name>
        <dbReference type="ChEBI" id="CHEBI:30616"/>
    </ligand>
</feature>
<gene>
    <name evidence="13" type="ORF">EW093_00375</name>
</gene>
<comment type="similarity">
    <text evidence="2 9">Belongs to the aspartokinase family.</text>
</comment>
<evidence type="ECO:0000313" key="13">
    <source>
        <dbReference type="EMBL" id="QEN03220.1"/>
    </source>
</evidence>
<dbReference type="Proteomes" id="UP000323824">
    <property type="component" value="Chromosome"/>
</dbReference>
<dbReference type="GO" id="GO:0004072">
    <property type="term" value="F:aspartate kinase activity"/>
    <property type="evidence" value="ECO:0007669"/>
    <property type="project" value="UniProtKB-EC"/>
</dbReference>
<keyword evidence="10" id="KW-0028">Amino-acid biosynthesis</keyword>
<feature type="binding site" evidence="8">
    <location>
        <begin position="226"/>
        <end position="227"/>
    </location>
    <ligand>
        <name>ATP</name>
        <dbReference type="ChEBI" id="CHEBI:30616"/>
    </ligand>
</feature>
<dbReference type="Gene3D" id="3.30.70.260">
    <property type="match status" value="2"/>
</dbReference>
<evidence type="ECO:0000256" key="1">
    <source>
        <dbReference type="ARBA" id="ARBA00004766"/>
    </source>
</evidence>
<name>A0A5C1Q853_9SPIO</name>
<dbReference type="InterPro" id="IPR001048">
    <property type="entry name" value="Asp/Glu/Uridylate_kinase"/>
</dbReference>
<dbReference type="Gene3D" id="3.40.1160.10">
    <property type="entry name" value="Acetylglutamate kinase-like"/>
    <property type="match status" value="1"/>
</dbReference>
<comment type="pathway">
    <text evidence="10">Amino-acid biosynthesis; L-methionine biosynthesis via de novo pathway; L-homoserine from L-aspartate: step 1/3.</text>
</comment>
<sequence length="444" mass="49183">MIVLKFGGTSVGSAPMIDNAIDITVDQINKSPVIVSSAMSKVTNWILEMIDYAKVSDTSRCFEIFNTLKKKHLDTCNSFLTKDNLNNAVDKLDFLFDEIDSLLNSLIMLKECSPRTKDTLLSFGERLSTTIIYYRCLERGINTELLDSRDFIKTDNNFNSAQIILEECNALIPKYILPEPNKIVISQGFISSTLDGATSTLGRGGSDYTSTIIGSALNATEVQIWTDVTGIKTSDPRIISGTKTIEHLTYTEAAELAYFGAKVVHPATIQPAVKKSIPVWVRNTNDRHSSGTKITESVFETGLKAISGKKEVTVVNITSSKMLNAYGFLRRLFSVFEKYQTPVDLISTSEVSVTITIEDKKNLDSIVDELCQLGKVKVEEDKSIICLVGQELWKDSLFISRVFSVLKDTPIRMISLGSSDTNLSFVVPGKATDSTIQLLHNEFF</sequence>
<feature type="domain" description="Aspartokinase ACT" evidence="12">
    <location>
        <begin position="385"/>
        <end position="443"/>
    </location>
</feature>
<reference evidence="13 14" key="2">
    <citation type="submission" date="2019-09" db="EMBL/GenBank/DDBJ databases">
        <title>Complete Genome Sequence and Methylome Analysis of free living Spirochaetas.</title>
        <authorList>
            <person name="Leshcheva N."/>
            <person name="Mikheeva N."/>
        </authorList>
    </citation>
    <scope>NUCLEOTIDE SEQUENCE [LARGE SCALE GENOMIC DNA]</scope>
    <source>
        <strain evidence="13 14">P</strain>
    </source>
</reference>
<dbReference type="PIRSF" id="PIRSF000726">
    <property type="entry name" value="Asp_kin"/>
    <property type="match status" value="1"/>
</dbReference>
<reference evidence="13 14" key="1">
    <citation type="submission" date="2019-02" db="EMBL/GenBank/DDBJ databases">
        <authorList>
            <person name="Fomenkov A."/>
            <person name="Dubinina G."/>
            <person name="Grabovich M."/>
            <person name="Vincze T."/>
            <person name="Roberts R.J."/>
        </authorList>
    </citation>
    <scope>NUCLEOTIDE SEQUENCE [LARGE SCALE GENOMIC DNA]</scope>
    <source>
        <strain evidence="13 14">P</strain>
    </source>
</reference>
<dbReference type="SUPFAM" id="SSF53633">
    <property type="entry name" value="Carbamate kinase-like"/>
    <property type="match status" value="1"/>
</dbReference>
<dbReference type="PANTHER" id="PTHR21499:SF59">
    <property type="entry name" value="ASPARTOKINASE"/>
    <property type="match status" value="1"/>
</dbReference>
<evidence type="ECO:0000313" key="14">
    <source>
        <dbReference type="Proteomes" id="UP000323824"/>
    </source>
</evidence>
<evidence type="ECO:0000256" key="10">
    <source>
        <dbReference type="RuleBase" id="RU004249"/>
    </source>
</evidence>
<dbReference type="Pfam" id="PF22468">
    <property type="entry name" value="ACT_9"/>
    <property type="match status" value="1"/>
</dbReference>
<dbReference type="GO" id="GO:0009088">
    <property type="term" value="P:threonine biosynthetic process"/>
    <property type="evidence" value="ECO:0007669"/>
    <property type="project" value="UniProtKB-UniPathway"/>
</dbReference>
<evidence type="ECO:0000256" key="4">
    <source>
        <dbReference type="ARBA" id="ARBA00022741"/>
    </source>
</evidence>
<evidence type="ECO:0000256" key="8">
    <source>
        <dbReference type="PIRSR" id="PIRSR000726-1"/>
    </source>
</evidence>
<dbReference type="GO" id="GO:0009089">
    <property type="term" value="P:lysine biosynthetic process via diaminopimelate"/>
    <property type="evidence" value="ECO:0007669"/>
    <property type="project" value="UniProtKB-UniPathway"/>
</dbReference>